<dbReference type="InterPro" id="IPR039470">
    <property type="entry name" value="Nuc_deoxyri_tr2"/>
</dbReference>
<dbReference type="Gene3D" id="3.40.50.450">
    <property type="match status" value="1"/>
</dbReference>
<dbReference type="Pfam" id="PF15891">
    <property type="entry name" value="Nuc_deoxyri_tr2"/>
    <property type="match status" value="1"/>
</dbReference>
<gene>
    <name evidence="1" type="ORF">J5V16_09390</name>
</gene>
<dbReference type="RefSeq" id="WP_208495842.1">
    <property type="nucleotide sequence ID" value="NZ_JAGFNP010000004.1"/>
</dbReference>
<name>A0ABS3U2N9_9ACTN</name>
<dbReference type="SUPFAM" id="SSF55811">
    <property type="entry name" value="Nudix"/>
    <property type="match status" value="1"/>
</dbReference>
<proteinExistence type="predicted"/>
<evidence type="ECO:0000313" key="1">
    <source>
        <dbReference type="EMBL" id="MBO3733034.1"/>
    </source>
</evidence>
<dbReference type="Gene3D" id="3.90.79.10">
    <property type="entry name" value="Nucleoside Triphosphate Pyrophosphohydrolase"/>
    <property type="match status" value="1"/>
</dbReference>
<comment type="caution">
    <text evidence="1">The sequence shown here is derived from an EMBL/GenBank/DDBJ whole genome shotgun (WGS) entry which is preliminary data.</text>
</comment>
<dbReference type="Proteomes" id="UP000681341">
    <property type="component" value="Unassembled WGS sequence"/>
</dbReference>
<evidence type="ECO:0000313" key="2">
    <source>
        <dbReference type="Proteomes" id="UP000681341"/>
    </source>
</evidence>
<reference evidence="1 2" key="1">
    <citation type="submission" date="2021-03" db="EMBL/GenBank/DDBJ databases">
        <title>Glycomyces sp. nov., a novel actinomycete isolated from soil.</title>
        <authorList>
            <person name="Yang X."/>
            <person name="Xu X."/>
        </authorList>
    </citation>
    <scope>NUCLEOTIDE SEQUENCE [LARGE SCALE GENOMIC DNA]</scope>
    <source>
        <strain evidence="1 2">NEAU-S30</strain>
    </source>
</reference>
<dbReference type="EMBL" id="JAGFNP010000004">
    <property type="protein sequence ID" value="MBO3733034.1"/>
    <property type="molecule type" value="Genomic_DNA"/>
</dbReference>
<dbReference type="InterPro" id="IPR015797">
    <property type="entry name" value="NUDIX_hydrolase-like_dom_sf"/>
</dbReference>
<accession>A0ABS3U2N9</accession>
<protein>
    <recommendedName>
        <fullName evidence="3">Nucleoside 2-deoxyribosyltransferase like</fullName>
    </recommendedName>
</protein>
<keyword evidence="2" id="KW-1185">Reference proteome</keyword>
<sequence>MDSEVIVVHANEAPPTSWDAAVFLAGPLPRSADVPAWNRDAVAFFQEQWRHDGRLVVFTPELREGVLADYTGQADWESRWMHAVDVIVFWVPRDMATMPALTTNIEYGAWVASGKVVFGAPPTAPKNEYLRHLAEANGVPVRDTLADTVRAALAQVGTGAHRTEGERTVPLQVWATDSFQAWHRAQRAAGNRLVSARVEWTFRVGPARDTVFYWAAHVEVHVADENRVKSNEVVLSRPDAAQVALYRPGRTLDDTVVVLVREFRSPATTVDGFVHELPGGSSTRHDPTAWAVDEVREETGLVLDADRLRPLGARQVAATVSAHRAHLFAAEITGAELDWLRARQDVPGGDGGGSERTWIEIATYADIRDQRLVDWATLGMITQALAD</sequence>
<evidence type="ECO:0008006" key="3">
    <source>
        <dbReference type="Google" id="ProtNLM"/>
    </source>
</evidence>
<organism evidence="1 2">
    <name type="scientific">Glycomyces niveus</name>
    <dbReference type="NCBI Taxonomy" id="2820287"/>
    <lineage>
        <taxon>Bacteria</taxon>
        <taxon>Bacillati</taxon>
        <taxon>Actinomycetota</taxon>
        <taxon>Actinomycetes</taxon>
        <taxon>Glycomycetales</taxon>
        <taxon>Glycomycetaceae</taxon>
        <taxon>Glycomyces</taxon>
    </lineage>
</organism>